<dbReference type="Pfam" id="PF08030">
    <property type="entry name" value="NAD_binding_6"/>
    <property type="match status" value="1"/>
</dbReference>
<keyword evidence="1" id="KW-0560">Oxidoreductase</keyword>
<dbReference type="Proteomes" id="UP000235672">
    <property type="component" value="Unassembled WGS sequence"/>
</dbReference>
<evidence type="ECO:0000256" key="2">
    <source>
        <dbReference type="SAM" id="MobiDB-lite"/>
    </source>
</evidence>
<name>A0A2J6QGU3_9HELO</name>
<keyword evidence="3" id="KW-0812">Transmembrane</keyword>
<dbReference type="InterPro" id="IPR039261">
    <property type="entry name" value="FNR_nucleotide-bd"/>
</dbReference>
<organism evidence="5 6">
    <name type="scientific">Hyaloscypha hepaticicola</name>
    <dbReference type="NCBI Taxonomy" id="2082293"/>
    <lineage>
        <taxon>Eukaryota</taxon>
        <taxon>Fungi</taxon>
        <taxon>Dikarya</taxon>
        <taxon>Ascomycota</taxon>
        <taxon>Pezizomycotina</taxon>
        <taxon>Leotiomycetes</taxon>
        <taxon>Helotiales</taxon>
        <taxon>Hyaloscyphaceae</taxon>
        <taxon>Hyaloscypha</taxon>
    </lineage>
</organism>
<feature type="compositionally biased region" description="Basic and acidic residues" evidence="2">
    <location>
        <begin position="194"/>
        <end position="207"/>
    </location>
</feature>
<keyword evidence="3" id="KW-0472">Membrane</keyword>
<dbReference type="InterPro" id="IPR013121">
    <property type="entry name" value="Fe_red_NAD-bd_6"/>
</dbReference>
<reference evidence="5 6" key="1">
    <citation type="submission" date="2016-05" db="EMBL/GenBank/DDBJ databases">
        <title>A degradative enzymes factory behind the ericoid mycorrhizal symbiosis.</title>
        <authorList>
            <consortium name="DOE Joint Genome Institute"/>
            <person name="Martino E."/>
            <person name="Morin E."/>
            <person name="Grelet G."/>
            <person name="Kuo A."/>
            <person name="Kohler A."/>
            <person name="Daghino S."/>
            <person name="Barry K."/>
            <person name="Choi C."/>
            <person name="Cichocki N."/>
            <person name="Clum A."/>
            <person name="Copeland A."/>
            <person name="Hainaut M."/>
            <person name="Haridas S."/>
            <person name="Labutti K."/>
            <person name="Lindquist E."/>
            <person name="Lipzen A."/>
            <person name="Khouja H.-R."/>
            <person name="Murat C."/>
            <person name="Ohm R."/>
            <person name="Olson A."/>
            <person name="Spatafora J."/>
            <person name="Veneault-Fourrey C."/>
            <person name="Henrissat B."/>
            <person name="Grigoriev I."/>
            <person name="Martin F."/>
            <person name="Perotto S."/>
        </authorList>
    </citation>
    <scope>NUCLEOTIDE SEQUENCE [LARGE SCALE GENOMIC DNA]</scope>
    <source>
        <strain evidence="5 6">UAMH 7357</strain>
    </source>
</reference>
<dbReference type="STRING" id="1745343.A0A2J6QGU3"/>
<dbReference type="GO" id="GO:0016491">
    <property type="term" value="F:oxidoreductase activity"/>
    <property type="evidence" value="ECO:0007669"/>
    <property type="project" value="UniProtKB-KW"/>
</dbReference>
<keyword evidence="3" id="KW-1133">Transmembrane helix</keyword>
<evidence type="ECO:0000256" key="1">
    <source>
        <dbReference type="ARBA" id="ARBA00023002"/>
    </source>
</evidence>
<proteinExistence type="predicted"/>
<dbReference type="EMBL" id="KZ613470">
    <property type="protein sequence ID" value="PMD25470.1"/>
    <property type="molecule type" value="Genomic_DNA"/>
</dbReference>
<sequence>MLKKDEGIGDGNMGRDENENFCHNGLCGSNGHVKLGLGHARHEDADNWVSAFQYNKRIRCTLDSWHRLDERYIPSGRATLIDLPGGVTKIVSQRCLAAGRFTGTPTSISIFENRALALINGPCAGEQLDFAWYSSVLFIAGSTGVTFTFPILLDLAFRVQKQNLPVRKVTFIWAIKPKILQPREETETQPFSKEAVDEKSKDQHTSH</sequence>
<gene>
    <name evidence="5" type="ORF">NA56DRAFT_745253</name>
</gene>
<keyword evidence="6" id="KW-1185">Reference proteome</keyword>
<feature type="domain" description="Ferric reductase NAD binding" evidence="4">
    <location>
        <begin position="133"/>
        <end position="176"/>
    </location>
</feature>
<protein>
    <recommendedName>
        <fullName evidence="4">Ferric reductase NAD binding domain-containing protein</fullName>
    </recommendedName>
</protein>
<feature type="transmembrane region" description="Helical" evidence="3">
    <location>
        <begin position="130"/>
        <end position="153"/>
    </location>
</feature>
<dbReference type="OrthoDB" id="3944240at2759"/>
<evidence type="ECO:0000256" key="3">
    <source>
        <dbReference type="SAM" id="Phobius"/>
    </source>
</evidence>
<evidence type="ECO:0000313" key="5">
    <source>
        <dbReference type="EMBL" id="PMD25470.1"/>
    </source>
</evidence>
<dbReference type="AlphaFoldDB" id="A0A2J6QGU3"/>
<dbReference type="Gene3D" id="3.40.50.80">
    <property type="entry name" value="Nucleotide-binding domain of ferredoxin-NADP reductase (FNR) module"/>
    <property type="match status" value="1"/>
</dbReference>
<evidence type="ECO:0000313" key="6">
    <source>
        <dbReference type="Proteomes" id="UP000235672"/>
    </source>
</evidence>
<accession>A0A2J6QGU3</accession>
<feature type="region of interest" description="Disordered" evidence="2">
    <location>
        <begin position="183"/>
        <end position="207"/>
    </location>
</feature>
<evidence type="ECO:0000259" key="4">
    <source>
        <dbReference type="Pfam" id="PF08030"/>
    </source>
</evidence>